<comment type="subcellular location">
    <subcellularLocation>
        <location evidence="1">Membrane</location>
        <topology evidence="1">Multi-pass membrane protein</topology>
    </subcellularLocation>
</comment>
<proteinExistence type="predicted"/>
<dbReference type="AlphaFoldDB" id="A0AAU7BVL4"/>
<organism evidence="6">
    <name type="scientific">Pontimicrobium sp. SW4</name>
    <dbReference type="NCBI Taxonomy" id="3153519"/>
    <lineage>
        <taxon>Bacteria</taxon>
        <taxon>Pseudomonadati</taxon>
        <taxon>Bacteroidota</taxon>
        <taxon>Flavobacteriia</taxon>
        <taxon>Flavobacteriales</taxon>
        <taxon>Flavobacteriaceae</taxon>
        <taxon>Pontimicrobium</taxon>
    </lineage>
</organism>
<reference evidence="6" key="1">
    <citation type="submission" date="2024-05" db="EMBL/GenBank/DDBJ databases">
        <title>Pontimicrobium maritimus sp. nov., isolated form sea water.</title>
        <authorList>
            <person name="Muhammad N."/>
            <person name="Vuong T.Q."/>
            <person name="Han H.L."/>
            <person name="Kim S.-G."/>
        </authorList>
    </citation>
    <scope>NUCLEOTIDE SEQUENCE</scope>
    <source>
        <strain evidence="6">SW4</strain>
    </source>
</reference>
<dbReference type="Pfam" id="PF09685">
    <property type="entry name" value="MamF_MmsF"/>
    <property type="match status" value="1"/>
</dbReference>
<sequence length="152" mass="17492">MLSNHHKNVAAVIHLSALSKFIFPLGNFIMPLIFWTMNKDKSEFVDKHGKQAINFQLSILLYTFFIGAITIPLFLFGVLNHIDFPEFWQTYDFDFNFHLSSHDSYNVIIFSILAGLLVIAAFILEIIFIIIATSKANQGEPYKYPLTINFLK</sequence>
<evidence type="ECO:0000313" key="6">
    <source>
        <dbReference type="EMBL" id="XBG62128.1"/>
    </source>
</evidence>
<evidence type="ECO:0000256" key="5">
    <source>
        <dbReference type="SAM" id="Phobius"/>
    </source>
</evidence>
<protein>
    <submittedName>
        <fullName evidence="6">DUF4870 domain-containing protein</fullName>
    </submittedName>
</protein>
<dbReference type="InterPro" id="IPR019109">
    <property type="entry name" value="MamF_MmsF"/>
</dbReference>
<feature type="transmembrane region" description="Helical" evidence="5">
    <location>
        <begin position="12"/>
        <end position="36"/>
    </location>
</feature>
<keyword evidence="2 5" id="KW-0812">Transmembrane</keyword>
<feature type="transmembrane region" description="Helical" evidence="5">
    <location>
        <begin position="57"/>
        <end position="79"/>
    </location>
</feature>
<gene>
    <name evidence="6" type="ORF">ABGB03_04325</name>
</gene>
<keyword evidence="4 5" id="KW-0472">Membrane</keyword>
<evidence type="ECO:0000256" key="1">
    <source>
        <dbReference type="ARBA" id="ARBA00004141"/>
    </source>
</evidence>
<keyword evidence="3 5" id="KW-1133">Transmembrane helix</keyword>
<evidence type="ECO:0000256" key="4">
    <source>
        <dbReference type="ARBA" id="ARBA00023136"/>
    </source>
</evidence>
<accession>A0AAU7BVL4</accession>
<feature type="transmembrane region" description="Helical" evidence="5">
    <location>
        <begin position="107"/>
        <end position="133"/>
    </location>
</feature>
<name>A0AAU7BVL4_9FLAO</name>
<dbReference type="EMBL" id="CP157199">
    <property type="protein sequence ID" value="XBG62128.1"/>
    <property type="molecule type" value="Genomic_DNA"/>
</dbReference>
<dbReference type="RefSeq" id="WP_347925133.1">
    <property type="nucleotide sequence ID" value="NZ_CP157199.1"/>
</dbReference>
<evidence type="ECO:0000256" key="2">
    <source>
        <dbReference type="ARBA" id="ARBA00022692"/>
    </source>
</evidence>
<evidence type="ECO:0000256" key="3">
    <source>
        <dbReference type="ARBA" id="ARBA00022989"/>
    </source>
</evidence>